<feature type="non-terminal residue" evidence="1">
    <location>
        <position position="74"/>
    </location>
</feature>
<dbReference type="GO" id="GO:0005737">
    <property type="term" value="C:cytoplasm"/>
    <property type="evidence" value="ECO:0007669"/>
    <property type="project" value="TreeGrafter"/>
</dbReference>
<name>A0A835M561_9MAGN</name>
<keyword evidence="2" id="KW-1185">Reference proteome</keyword>
<evidence type="ECO:0000313" key="1">
    <source>
        <dbReference type="EMBL" id="KAF9611126.1"/>
    </source>
</evidence>
<organism evidence="1 2">
    <name type="scientific">Coptis chinensis</name>
    <dbReference type="NCBI Taxonomy" id="261450"/>
    <lineage>
        <taxon>Eukaryota</taxon>
        <taxon>Viridiplantae</taxon>
        <taxon>Streptophyta</taxon>
        <taxon>Embryophyta</taxon>
        <taxon>Tracheophyta</taxon>
        <taxon>Spermatophyta</taxon>
        <taxon>Magnoliopsida</taxon>
        <taxon>Ranunculales</taxon>
        <taxon>Ranunculaceae</taxon>
        <taxon>Coptidoideae</taxon>
        <taxon>Coptis</taxon>
    </lineage>
</organism>
<comment type="caution">
    <text evidence="1">The sequence shown here is derived from an EMBL/GenBank/DDBJ whole genome shotgun (WGS) entry which is preliminary data.</text>
</comment>
<dbReference type="EMBL" id="JADFTS010000004">
    <property type="protein sequence ID" value="KAF9611126.1"/>
    <property type="molecule type" value="Genomic_DNA"/>
</dbReference>
<dbReference type="InterPro" id="IPR027523">
    <property type="entry name" value="CLU_prot"/>
</dbReference>
<reference evidence="1 2" key="1">
    <citation type="submission" date="2020-10" db="EMBL/GenBank/DDBJ databases">
        <title>The Coptis chinensis genome and diversification of protoberbering-type alkaloids.</title>
        <authorList>
            <person name="Wang B."/>
            <person name="Shu S."/>
            <person name="Song C."/>
            <person name="Liu Y."/>
        </authorList>
    </citation>
    <scope>NUCLEOTIDE SEQUENCE [LARGE SCALE GENOMIC DNA]</scope>
    <source>
        <strain evidence="1">HL-2020</strain>
        <tissue evidence="1">Leaf</tissue>
    </source>
</reference>
<dbReference type="OrthoDB" id="1732049at2759"/>
<protein>
    <submittedName>
        <fullName evidence="1">Uncharacterized protein</fullName>
    </submittedName>
</protein>
<dbReference type="AlphaFoldDB" id="A0A835M561"/>
<proteinExistence type="predicted"/>
<dbReference type="PANTHER" id="PTHR12601">
    <property type="entry name" value="EUKARYOTIC TRANSLATION INITIATION FACTOR 3 SUBUNIT EIF-3"/>
    <property type="match status" value="1"/>
</dbReference>
<dbReference type="PANTHER" id="PTHR12601:SF6">
    <property type="entry name" value="CLUSTERED MITOCHONDRIA PROTEIN HOMOLOG"/>
    <property type="match status" value="1"/>
</dbReference>
<dbReference type="Proteomes" id="UP000631114">
    <property type="component" value="Unassembled WGS sequence"/>
</dbReference>
<sequence length="74" mass="8636">TLQWFYIMHGDMAGAIMQQHKELIINDRCLGLDHLDTAHIYGNMALFYPGLNQTELALWHMSRDIAPTKFIMWS</sequence>
<gene>
    <name evidence="1" type="ORF">IFM89_027070</name>
</gene>
<evidence type="ECO:0000313" key="2">
    <source>
        <dbReference type="Proteomes" id="UP000631114"/>
    </source>
</evidence>
<accession>A0A835M561</accession>